<dbReference type="AlphaFoldDB" id="A0AAV9Z5F0"/>
<organism evidence="1 2">
    <name type="scientific">Favolaschia claudopus</name>
    <dbReference type="NCBI Taxonomy" id="2862362"/>
    <lineage>
        <taxon>Eukaryota</taxon>
        <taxon>Fungi</taxon>
        <taxon>Dikarya</taxon>
        <taxon>Basidiomycota</taxon>
        <taxon>Agaricomycotina</taxon>
        <taxon>Agaricomycetes</taxon>
        <taxon>Agaricomycetidae</taxon>
        <taxon>Agaricales</taxon>
        <taxon>Marasmiineae</taxon>
        <taxon>Mycenaceae</taxon>
        <taxon>Favolaschia</taxon>
    </lineage>
</organism>
<keyword evidence="2" id="KW-1185">Reference proteome</keyword>
<accession>A0AAV9Z5F0</accession>
<sequence>MAPTVEVRQIPPQAGAVDVADFYPALLHTCAMSFGFDSQNPARTPLPANQSPPSTPVARRAVSSRVRASSQNARTVQGGCQCNQRARVGEASMSSRQRTSYRYPIMRLPSSRHLLPAARPPSRIILSTRVLRASSPCPSPVPLPVPVPVPTASAYHQHAGISYPLSRLPPLDSIHSPFASARHTSRPPLAGGYVCCGRTPLSSQFAARLLAVCVGCPSLTTWRR</sequence>
<dbReference type="EMBL" id="JAWWNJ010000205">
    <property type="protein sequence ID" value="KAK6971750.1"/>
    <property type="molecule type" value="Genomic_DNA"/>
</dbReference>
<name>A0AAV9Z5F0_9AGAR</name>
<dbReference type="Proteomes" id="UP001362999">
    <property type="component" value="Unassembled WGS sequence"/>
</dbReference>
<evidence type="ECO:0000313" key="1">
    <source>
        <dbReference type="EMBL" id="KAK6971750.1"/>
    </source>
</evidence>
<proteinExistence type="predicted"/>
<evidence type="ECO:0000313" key="2">
    <source>
        <dbReference type="Proteomes" id="UP001362999"/>
    </source>
</evidence>
<protein>
    <submittedName>
        <fullName evidence="1">Uncharacterized protein</fullName>
    </submittedName>
</protein>
<comment type="caution">
    <text evidence="1">The sequence shown here is derived from an EMBL/GenBank/DDBJ whole genome shotgun (WGS) entry which is preliminary data.</text>
</comment>
<reference evidence="1 2" key="1">
    <citation type="journal article" date="2024" name="J Genomics">
        <title>Draft genome sequencing and assembly of Favolaschia claudopus CIRM-BRFM 2984 isolated from oak limbs.</title>
        <authorList>
            <person name="Navarro D."/>
            <person name="Drula E."/>
            <person name="Chaduli D."/>
            <person name="Cazenave R."/>
            <person name="Ahrendt S."/>
            <person name="Wang J."/>
            <person name="Lipzen A."/>
            <person name="Daum C."/>
            <person name="Barry K."/>
            <person name="Grigoriev I.V."/>
            <person name="Favel A."/>
            <person name="Rosso M.N."/>
            <person name="Martin F."/>
        </authorList>
    </citation>
    <scope>NUCLEOTIDE SEQUENCE [LARGE SCALE GENOMIC DNA]</scope>
    <source>
        <strain evidence="1 2">CIRM-BRFM 2984</strain>
    </source>
</reference>
<gene>
    <name evidence="1" type="ORF">R3P38DRAFT_715055</name>
</gene>